<accession>A0A914M4E7</accession>
<evidence type="ECO:0000313" key="2">
    <source>
        <dbReference type="WBParaSite" id="Minc3s01143g21142"/>
    </source>
</evidence>
<sequence length="77" mass="9057">MRYYLNIPFLSGPPAKVQPAKMYLIILIHWLLMIMKTILLQPIIREAVELVEETIKIITMNVQLKQAIRLTLVWKVL</sequence>
<proteinExistence type="predicted"/>
<name>A0A914M4E7_MELIC</name>
<dbReference type="WBParaSite" id="Minc3s01143g21142">
    <property type="protein sequence ID" value="Minc3s01143g21142"/>
    <property type="gene ID" value="Minc3s01143g21142"/>
</dbReference>
<dbReference type="Proteomes" id="UP000887563">
    <property type="component" value="Unplaced"/>
</dbReference>
<protein>
    <submittedName>
        <fullName evidence="2">Candidate secreted effector</fullName>
    </submittedName>
</protein>
<dbReference type="AlphaFoldDB" id="A0A914M4E7"/>
<evidence type="ECO:0000313" key="1">
    <source>
        <dbReference type="Proteomes" id="UP000887563"/>
    </source>
</evidence>
<organism evidence="1 2">
    <name type="scientific">Meloidogyne incognita</name>
    <name type="common">Southern root-knot nematode worm</name>
    <name type="synonym">Oxyuris incognita</name>
    <dbReference type="NCBI Taxonomy" id="6306"/>
    <lineage>
        <taxon>Eukaryota</taxon>
        <taxon>Metazoa</taxon>
        <taxon>Ecdysozoa</taxon>
        <taxon>Nematoda</taxon>
        <taxon>Chromadorea</taxon>
        <taxon>Rhabditida</taxon>
        <taxon>Tylenchina</taxon>
        <taxon>Tylenchomorpha</taxon>
        <taxon>Tylenchoidea</taxon>
        <taxon>Meloidogynidae</taxon>
        <taxon>Meloidogyninae</taxon>
        <taxon>Meloidogyne</taxon>
        <taxon>Meloidogyne incognita group</taxon>
    </lineage>
</organism>
<keyword evidence="1" id="KW-1185">Reference proteome</keyword>
<reference evidence="2" key="1">
    <citation type="submission" date="2022-11" db="UniProtKB">
        <authorList>
            <consortium name="WormBaseParasite"/>
        </authorList>
    </citation>
    <scope>IDENTIFICATION</scope>
</reference>